<comment type="caution">
    <text evidence="2">The sequence shown here is derived from an EMBL/GenBank/DDBJ whole genome shotgun (WGS) entry which is preliminary data.</text>
</comment>
<name>A0A964WRT7_9HYPH</name>
<evidence type="ECO:0000313" key="2">
    <source>
        <dbReference type="EMBL" id="MYZ46263.1"/>
    </source>
</evidence>
<dbReference type="OrthoDB" id="7358065at2"/>
<dbReference type="EMBL" id="SPKJ01000001">
    <property type="protein sequence ID" value="MYZ46263.1"/>
    <property type="molecule type" value="Genomic_DNA"/>
</dbReference>
<dbReference type="Proteomes" id="UP000773614">
    <property type="component" value="Unassembled WGS sequence"/>
</dbReference>
<feature type="chain" id="PRO_5037040083" evidence="1">
    <location>
        <begin position="23"/>
        <end position="265"/>
    </location>
</feature>
<reference evidence="2" key="1">
    <citation type="submission" date="2019-03" db="EMBL/GenBank/DDBJ databases">
        <title>Afifella sp. nov., isolated from activated sludge.</title>
        <authorList>
            <person name="Li Q."/>
            <person name="Liu Y."/>
        </authorList>
    </citation>
    <scope>NUCLEOTIDE SEQUENCE</scope>
    <source>
        <strain evidence="2">L72</strain>
    </source>
</reference>
<evidence type="ECO:0000256" key="1">
    <source>
        <dbReference type="SAM" id="SignalP"/>
    </source>
</evidence>
<protein>
    <submittedName>
        <fullName evidence="2">Uncharacterized protein</fullName>
    </submittedName>
</protein>
<gene>
    <name evidence="2" type="ORF">E4O86_00800</name>
</gene>
<keyword evidence="3" id="KW-1185">Reference proteome</keyword>
<keyword evidence="1" id="KW-0732">Signal</keyword>
<feature type="signal peptide" evidence="1">
    <location>
        <begin position="1"/>
        <end position="22"/>
    </location>
</feature>
<accession>A0A964WRT7</accession>
<evidence type="ECO:0000313" key="3">
    <source>
        <dbReference type="Proteomes" id="UP000773614"/>
    </source>
</evidence>
<organism evidence="2 3">
    <name type="scientific">Propylenella binzhouense</name>
    <dbReference type="NCBI Taxonomy" id="2555902"/>
    <lineage>
        <taxon>Bacteria</taxon>
        <taxon>Pseudomonadati</taxon>
        <taxon>Pseudomonadota</taxon>
        <taxon>Alphaproteobacteria</taxon>
        <taxon>Hyphomicrobiales</taxon>
        <taxon>Propylenellaceae</taxon>
        <taxon>Propylenella</taxon>
    </lineage>
</organism>
<dbReference type="RefSeq" id="WP_161138605.1">
    <property type="nucleotide sequence ID" value="NZ_SPKJ01000001.1"/>
</dbReference>
<dbReference type="AlphaFoldDB" id="A0A964WRT7"/>
<proteinExistence type="predicted"/>
<sequence>MKAVFLGAAAIGAAVLATPAQAQSWTPLVESRGLGRGAVICDNNGTDPSGNYLCLALRCMPGGPLEFAMIAEGGDFGDGSPVAVTVGVDGRNVGAIVMRQVQATGQKRASVPYEAAAHRDIIAALRGGSGATLTFFGTTVPLSLRGSARQIDHAFAVCQAAAPQPAAASGNLTAADVRTQLIGRDLAWEANGQNVVTVYLPNGRFEGVLSGRANNGTYRVEADGRLCWQSIARGCFRFYRDGGALWVKRDDPQSQTVLGRVTVQN</sequence>